<dbReference type="Pfam" id="PF16407">
    <property type="entry name" value="PKD_2"/>
    <property type="match status" value="1"/>
</dbReference>
<dbReference type="InterPro" id="IPR032183">
    <property type="entry name" value="PKD-like"/>
</dbReference>
<dbReference type="SUPFAM" id="SSF50998">
    <property type="entry name" value="Quinoprotein alcohol dehydrogenase-like"/>
    <property type="match status" value="1"/>
</dbReference>
<dbReference type="RefSeq" id="WP_341843548.1">
    <property type="nucleotide sequence ID" value="NZ_CP149792.1"/>
</dbReference>
<dbReference type="PROSITE" id="PS51257">
    <property type="entry name" value="PROKAR_LIPOPROTEIN"/>
    <property type="match status" value="1"/>
</dbReference>
<reference evidence="1 2" key="1">
    <citation type="submission" date="2024-03" db="EMBL/GenBank/DDBJ databases">
        <title>Chitinophaga caseinilytica sp. nov., a casein hydrolysing bacterium isolated from forest soil.</title>
        <authorList>
            <person name="Lee D.S."/>
            <person name="Han D.M."/>
            <person name="Baek J.H."/>
            <person name="Choi D.G."/>
            <person name="Jeon J.H."/>
            <person name="Jeon C.O."/>
        </authorList>
    </citation>
    <scope>NUCLEOTIDE SEQUENCE [LARGE SCALE GENOMIC DNA]</scope>
    <source>
        <strain evidence="1 2">KACC 19118</strain>
    </source>
</reference>
<sequence length="472" mass="52980">MKKIYLFILSVAAVFAGCYKDKGNYDYVEVPAPHMSGLDSVYHVMSGDSLIVAPKITLKSGANDYSCEWKINIPERAMTDDYFTKELRIVYGLGAARYTVLLKVTDNNTGQKYFYDFVISGQTAFTRGALVLSGDANSTSLSFIKPDNSLQADVYEAINKKALPGGPQQLVYVRNQFYMNQITQYWLTFSGSNDGGVLLDANTLQQVRTLKENFYDPMAAAKSNYFLRNLNGTTTAIINDQLFMGTFETAPFGTYYGYFGVPVTGEYKLAPQMLQELAESGQAVSHFLAFDKEKKRFLRFMPGIYLDTTYTVFDSAFAPKNLKMDLIYMEKFSDNDIFAFCDSLGKTMQLRFGIDWRDGRQRFNAREMKKFKGDSLVTATTKWAVSPVGVFFFSGNGKIYRYNPLNEEIRELNATFGGKEITMLKVEQNGNLLVAGTEGEVHFLNTAVGQFGELIKKVTGVPGAPRDILIRE</sequence>
<gene>
    <name evidence="1" type="ORF">WJU22_12420</name>
</gene>
<organism evidence="1 2">
    <name type="scientific">Chitinophaga caseinilytica</name>
    <dbReference type="NCBI Taxonomy" id="2267521"/>
    <lineage>
        <taxon>Bacteria</taxon>
        <taxon>Pseudomonadati</taxon>
        <taxon>Bacteroidota</taxon>
        <taxon>Chitinophagia</taxon>
        <taxon>Chitinophagales</taxon>
        <taxon>Chitinophagaceae</taxon>
        <taxon>Chitinophaga</taxon>
    </lineage>
</organism>
<evidence type="ECO:0000313" key="2">
    <source>
        <dbReference type="Proteomes" id="UP001449657"/>
    </source>
</evidence>
<name>A0ABZ2Z9Q9_9BACT</name>
<protein>
    <submittedName>
        <fullName evidence="1">PKD-like family lipoprotein</fullName>
    </submittedName>
</protein>
<keyword evidence="2" id="KW-1185">Reference proteome</keyword>
<accession>A0ABZ2Z9Q9</accession>
<evidence type="ECO:0000313" key="1">
    <source>
        <dbReference type="EMBL" id="WZN48973.1"/>
    </source>
</evidence>
<proteinExistence type="predicted"/>
<dbReference type="Proteomes" id="UP001449657">
    <property type="component" value="Chromosome"/>
</dbReference>
<dbReference type="InterPro" id="IPR011047">
    <property type="entry name" value="Quinoprotein_ADH-like_sf"/>
</dbReference>
<dbReference type="EMBL" id="CP150096">
    <property type="protein sequence ID" value="WZN48973.1"/>
    <property type="molecule type" value="Genomic_DNA"/>
</dbReference>